<sequence>MAKKRKKNSGSGSSAVQRRAQIQAQAQLQSRSQQGASGATAGGVQGGNASPSTAGTTGTPARSVSTSSSSTARSSTRTESTSRPSSSARQPQRRYTRQRISGRTRWLIVAGALVVVLAIIGGFIFLSQQHSSPGARGGTDPEVLNTVTRLDTNLLAQIGTGGQKNPLQAVTNRDRLVGPHGKPEVFYWGAEFCPYCAAERWSLVVALSRFGHFSALPETTSSSSDVYPDTATFTFYGSNYTSSYIDFVPLEVEDRNQQPLQTPNQDQQQLVNALNPSGGFPFLDIANIYMSQGQTVDPGLLSGLSQKDIAIQMTNSSTSISKSILGVANYLTAGICVATNDQPASVCKASFIQTIEKQLPRVALARSDSVAINLTSLSEGLPPSSSSRPRSGSRSI</sequence>
<evidence type="ECO:0000313" key="3">
    <source>
        <dbReference type="EMBL" id="RAQ95746.1"/>
    </source>
</evidence>
<dbReference type="Proteomes" id="UP000248706">
    <property type="component" value="Unassembled WGS sequence"/>
</dbReference>
<keyword evidence="2" id="KW-0472">Membrane</keyword>
<evidence type="ECO:0008006" key="5">
    <source>
        <dbReference type="Google" id="ProtNLM"/>
    </source>
</evidence>
<dbReference type="InterPro" id="IPR009272">
    <property type="entry name" value="DUF929"/>
</dbReference>
<reference evidence="3 4" key="1">
    <citation type="submission" date="2016-08" db="EMBL/GenBank/DDBJ databases">
        <title>Analysis of Carbohydrate Active Enzymes in Thermogemmatispora T81 Reveals Carbohydrate Degradation Ability.</title>
        <authorList>
            <person name="Tomazini A."/>
            <person name="Lal S."/>
            <person name="Stott M."/>
            <person name="Henrissat B."/>
            <person name="Polikarpov I."/>
            <person name="Sparling R."/>
            <person name="Levin D.B."/>
        </authorList>
    </citation>
    <scope>NUCLEOTIDE SEQUENCE [LARGE SCALE GENOMIC DNA]</scope>
    <source>
        <strain evidence="3 4">T81</strain>
    </source>
</reference>
<keyword evidence="2" id="KW-0812">Transmembrane</keyword>
<feature type="compositionally biased region" description="Low complexity" evidence="1">
    <location>
        <begin position="59"/>
        <end position="90"/>
    </location>
</feature>
<feature type="region of interest" description="Disordered" evidence="1">
    <location>
        <begin position="1"/>
        <end position="98"/>
    </location>
</feature>
<dbReference type="Pfam" id="PF06053">
    <property type="entry name" value="DUF929"/>
    <property type="match status" value="1"/>
</dbReference>
<dbReference type="EMBL" id="MCIF01000002">
    <property type="protein sequence ID" value="RAQ95746.1"/>
    <property type="molecule type" value="Genomic_DNA"/>
</dbReference>
<keyword evidence="2" id="KW-1133">Transmembrane helix</keyword>
<evidence type="ECO:0000256" key="1">
    <source>
        <dbReference type="SAM" id="MobiDB-lite"/>
    </source>
</evidence>
<accession>A0A328VDI1</accession>
<comment type="caution">
    <text evidence="3">The sequence shown here is derived from an EMBL/GenBank/DDBJ whole genome shotgun (WGS) entry which is preliminary data.</text>
</comment>
<gene>
    <name evidence="3" type="ORF">A4R35_09385</name>
</gene>
<feature type="compositionally biased region" description="Polar residues" evidence="1">
    <location>
        <begin position="48"/>
        <end position="58"/>
    </location>
</feature>
<evidence type="ECO:0000256" key="2">
    <source>
        <dbReference type="SAM" id="Phobius"/>
    </source>
</evidence>
<dbReference type="OrthoDB" id="154333at2"/>
<evidence type="ECO:0000313" key="4">
    <source>
        <dbReference type="Proteomes" id="UP000248706"/>
    </source>
</evidence>
<name>A0A328VDI1_9CHLR</name>
<feature type="compositionally biased region" description="Low complexity" evidence="1">
    <location>
        <begin position="9"/>
        <end position="39"/>
    </location>
</feature>
<dbReference type="RefSeq" id="WP_112428751.1">
    <property type="nucleotide sequence ID" value="NZ_MCIF01000002.1"/>
</dbReference>
<organism evidence="3 4">
    <name type="scientific">Thermogemmatispora tikiterensis</name>
    <dbReference type="NCBI Taxonomy" id="1825093"/>
    <lineage>
        <taxon>Bacteria</taxon>
        <taxon>Bacillati</taxon>
        <taxon>Chloroflexota</taxon>
        <taxon>Ktedonobacteria</taxon>
        <taxon>Thermogemmatisporales</taxon>
        <taxon>Thermogemmatisporaceae</taxon>
        <taxon>Thermogemmatispora</taxon>
    </lineage>
</organism>
<dbReference type="AlphaFoldDB" id="A0A328VDI1"/>
<feature type="transmembrane region" description="Helical" evidence="2">
    <location>
        <begin position="106"/>
        <end position="126"/>
    </location>
</feature>
<protein>
    <recommendedName>
        <fullName evidence="5">DUF929 domain-containing protein</fullName>
    </recommendedName>
</protein>
<keyword evidence="4" id="KW-1185">Reference proteome</keyword>
<proteinExistence type="predicted"/>